<dbReference type="Gene3D" id="3.90.226.30">
    <property type="match status" value="1"/>
</dbReference>
<evidence type="ECO:0000259" key="2">
    <source>
        <dbReference type="Pfam" id="PF21113"/>
    </source>
</evidence>
<dbReference type="InterPro" id="IPR048520">
    <property type="entry name" value="LarA_C"/>
</dbReference>
<dbReference type="PANTHER" id="PTHR33171">
    <property type="entry name" value="LAR_N DOMAIN-CONTAINING PROTEIN"/>
    <property type="match status" value="1"/>
</dbReference>
<comment type="caution">
    <text evidence="3">The sequence shown here is derived from an EMBL/GenBank/DDBJ whole genome shotgun (WGS) entry which is preliminary data.</text>
</comment>
<dbReference type="InterPro" id="IPR043166">
    <property type="entry name" value="LarA-like_C"/>
</dbReference>
<proteinExistence type="predicted"/>
<dbReference type="STRING" id="1838285.SCAL_001653"/>
<reference evidence="3" key="1">
    <citation type="submission" date="2016-05" db="EMBL/GenBank/DDBJ databases">
        <title>Microbial consortia oxidize butane by reversing methanogenesis.</title>
        <authorList>
            <person name="Laso-Perez R."/>
            <person name="Richter M."/>
            <person name="Wegener G."/>
            <person name="Musat F."/>
        </authorList>
    </citation>
    <scope>NUCLEOTIDE SEQUENCE [LARGE SCALE GENOMIC DNA]</scope>
    <source>
        <strain evidence="3">BOX2</strain>
    </source>
</reference>
<dbReference type="Gene3D" id="3.40.50.11440">
    <property type="match status" value="1"/>
</dbReference>
<organism evidence="3 4">
    <name type="scientific">Candidatus Syntropharchaeum caldarium</name>
    <dbReference type="NCBI Taxonomy" id="1838285"/>
    <lineage>
        <taxon>Archaea</taxon>
        <taxon>Methanobacteriati</taxon>
        <taxon>Methanobacteriota</taxon>
        <taxon>Stenosarchaea group</taxon>
        <taxon>Methanomicrobia</taxon>
        <taxon>Methanosarcinales</taxon>
        <taxon>ANME-2 cluster</taxon>
        <taxon>Candidatus Syntropharchaeum</taxon>
    </lineage>
</organism>
<dbReference type="AlphaFoldDB" id="A0A1F2P884"/>
<dbReference type="Proteomes" id="UP000186940">
    <property type="component" value="Unassembled WGS sequence"/>
</dbReference>
<dbReference type="GO" id="GO:0050043">
    <property type="term" value="F:lactate racemase activity"/>
    <property type="evidence" value="ECO:0007669"/>
    <property type="project" value="InterPro"/>
</dbReference>
<gene>
    <name evidence="3" type="ORF">SCAL_001653</name>
</gene>
<dbReference type="Pfam" id="PF09861">
    <property type="entry name" value="Lar_N"/>
    <property type="match status" value="1"/>
</dbReference>
<name>A0A1F2P884_9EURY</name>
<dbReference type="EMBL" id="LYOS01000006">
    <property type="protein sequence ID" value="OFV67212.1"/>
    <property type="molecule type" value="Genomic_DNA"/>
</dbReference>
<accession>A0A1F2P884</accession>
<dbReference type="Pfam" id="PF21113">
    <property type="entry name" value="LarA_C"/>
    <property type="match status" value="1"/>
</dbReference>
<dbReference type="NCBIfam" id="NF033504">
    <property type="entry name" value="Ni_dep_LarA"/>
    <property type="match status" value="1"/>
</dbReference>
<evidence type="ECO:0000313" key="4">
    <source>
        <dbReference type="Proteomes" id="UP000186940"/>
    </source>
</evidence>
<dbReference type="InterPro" id="IPR018657">
    <property type="entry name" value="LarA-like_N"/>
</dbReference>
<dbReference type="InterPro" id="IPR048068">
    <property type="entry name" value="LarA-like"/>
</dbReference>
<sequence>MMNISLNYGQTTYNIDVPDENLQAILLPDEVLKVPDEAGAIRDALLNPIGTKKLSEIAVNRKDAVIIVSDITRPVPSHKLLPPLIDELVAGGLDTEDITIVFALGSHRNQTDEEKRRILGDEIFEKIRCIEHDVNDCIQIGRTASGTVVEIFRPVVEADLRVCTGSIEVHYFAGYTGGLKSILPGVSSMRTIEENHRMLLQEDARGGNINGPIRRDIEEAGRMLGVDFILNVVLNSKKNIVKVVAGDPVEAHRAGIEVVDRMYKTPVQPSDIVIASAGGYPKDLNLYQAHKALENASNAVKDGGTLILLAECMECFANSEFERWLAEADIPRDLLDRLGCEFRIGGHKAACIARFLERGEVVLVSSMDDEDVKQAFMRPSASVAEALDYALTKHGKDASIIVIPYGGSTLPVAGGKEN</sequence>
<feature type="domain" description="LarA-like N-terminal" evidence="1">
    <location>
        <begin position="8"/>
        <end position="203"/>
    </location>
</feature>
<dbReference type="InterPro" id="IPR047926">
    <property type="entry name" value="Ni_dep_LarA"/>
</dbReference>
<dbReference type="PATRIC" id="fig|1838285.3.peg.1680"/>
<dbReference type="PANTHER" id="PTHR33171:SF17">
    <property type="entry name" value="LARA-LIKE N-TERMINAL DOMAIN-CONTAINING PROTEIN"/>
    <property type="match status" value="1"/>
</dbReference>
<feature type="domain" description="Lactate racemase C-terminal" evidence="2">
    <location>
        <begin position="268"/>
        <end position="408"/>
    </location>
</feature>
<evidence type="ECO:0000313" key="3">
    <source>
        <dbReference type="EMBL" id="OFV67212.1"/>
    </source>
</evidence>
<protein>
    <submittedName>
        <fullName evidence="3">Transcriptional regulator</fullName>
    </submittedName>
</protein>
<evidence type="ECO:0000259" key="1">
    <source>
        <dbReference type="Pfam" id="PF09861"/>
    </source>
</evidence>
<keyword evidence="4" id="KW-1185">Reference proteome</keyword>